<sequence>MLLGLDWNWFAAALLGGMLLDAALGEVSRFHPLVGFGRMAGAIEARLNRLRPGPRHAASASNASQFTRGLLAWSLAVLPGAALAAWLCAQPMPAPLQAALHAVLLYFCLGLRSLRDHMLPIWHALQAGDLPQARALTARIVSRDTQQAGETDLAKAATESMLENGNDAVFGTLFWFAIAGGPGAVLFRLANTLDAMWGYRSERFNLFGRSAARIDDALNYLPARLTAMSYALLAPGANGTRRALACWRSQAPAWSSPNAGPVMSSGAGALGLQLGGAASYGGEIEQRPPLGAGSDAVAADIPRAWRLVRNTSCLWLAAMLAIAYGAHYA</sequence>
<dbReference type="PANTHER" id="PTHR34308">
    <property type="entry name" value="COBALAMIN BIOSYNTHESIS PROTEIN CBIB"/>
    <property type="match status" value="1"/>
</dbReference>
<comment type="caution">
    <text evidence="9">Lacks conserved residue(s) required for the propagation of feature annotation.</text>
</comment>
<dbReference type="PANTHER" id="PTHR34308:SF1">
    <property type="entry name" value="COBALAMIN BIOSYNTHESIS PROTEIN CBIB"/>
    <property type="match status" value="1"/>
</dbReference>
<protein>
    <recommendedName>
        <fullName evidence="9">Cobalamin biosynthesis protein CobD</fullName>
    </recommendedName>
</protein>
<dbReference type="EMBL" id="WWCJ01000033">
    <property type="protein sequence ID" value="MYN05584.1"/>
    <property type="molecule type" value="Genomic_DNA"/>
</dbReference>
<keyword evidence="7 9" id="KW-1133">Transmembrane helix</keyword>
<evidence type="ECO:0000256" key="4">
    <source>
        <dbReference type="ARBA" id="ARBA00022475"/>
    </source>
</evidence>
<keyword evidence="5 9" id="KW-0169">Cobalamin biosynthesis</keyword>
<dbReference type="RefSeq" id="WP_161028529.1">
    <property type="nucleotide sequence ID" value="NZ_WWCJ01000033.1"/>
</dbReference>
<evidence type="ECO:0000256" key="7">
    <source>
        <dbReference type="ARBA" id="ARBA00022989"/>
    </source>
</evidence>
<dbReference type="UniPathway" id="UPA00148"/>
<evidence type="ECO:0000256" key="3">
    <source>
        <dbReference type="ARBA" id="ARBA00006263"/>
    </source>
</evidence>
<gene>
    <name evidence="9" type="primary">cobD</name>
    <name evidence="10" type="ORF">GTP41_26175</name>
</gene>
<dbReference type="NCBIfam" id="TIGR00380">
    <property type="entry name" value="cobal_cbiB"/>
    <property type="match status" value="1"/>
</dbReference>
<keyword evidence="11" id="KW-1185">Reference proteome</keyword>
<name>A0A6N9HQ21_9BURK</name>
<reference evidence="10 11" key="1">
    <citation type="submission" date="2019-12" db="EMBL/GenBank/DDBJ databases">
        <title>Novel species isolated from a subtropical stream in China.</title>
        <authorList>
            <person name="Lu H."/>
        </authorList>
    </citation>
    <scope>NUCLEOTIDE SEQUENCE [LARGE SCALE GENOMIC DNA]</scope>
    <source>
        <strain evidence="10 11">DS3</strain>
    </source>
</reference>
<evidence type="ECO:0000256" key="1">
    <source>
        <dbReference type="ARBA" id="ARBA00004651"/>
    </source>
</evidence>
<dbReference type="GO" id="GO:0009236">
    <property type="term" value="P:cobalamin biosynthetic process"/>
    <property type="evidence" value="ECO:0007669"/>
    <property type="project" value="UniProtKB-UniRule"/>
</dbReference>
<dbReference type="InterPro" id="IPR004485">
    <property type="entry name" value="Cobalamin_biosynth_CobD/CbiB"/>
</dbReference>
<evidence type="ECO:0000313" key="11">
    <source>
        <dbReference type="Proteomes" id="UP000448575"/>
    </source>
</evidence>
<dbReference type="AlphaFoldDB" id="A0A6N9HQ21"/>
<feature type="transmembrane region" description="Helical" evidence="9">
    <location>
        <begin position="307"/>
        <end position="326"/>
    </location>
</feature>
<dbReference type="GO" id="GO:0005886">
    <property type="term" value="C:plasma membrane"/>
    <property type="evidence" value="ECO:0007669"/>
    <property type="project" value="UniProtKB-SubCell"/>
</dbReference>
<comment type="similarity">
    <text evidence="3 9">Belongs to the CobD/CbiB family.</text>
</comment>
<comment type="pathway">
    <text evidence="2 9">Cofactor biosynthesis; adenosylcobalamin biosynthesis.</text>
</comment>
<evidence type="ECO:0000313" key="10">
    <source>
        <dbReference type="EMBL" id="MYN05584.1"/>
    </source>
</evidence>
<keyword evidence="6 9" id="KW-0812">Transmembrane</keyword>
<dbReference type="GO" id="GO:0015420">
    <property type="term" value="F:ABC-type vitamin B12 transporter activity"/>
    <property type="evidence" value="ECO:0007669"/>
    <property type="project" value="UniProtKB-UniRule"/>
</dbReference>
<evidence type="ECO:0000256" key="9">
    <source>
        <dbReference type="HAMAP-Rule" id="MF_00024"/>
    </source>
</evidence>
<feature type="transmembrane region" description="Helical" evidence="9">
    <location>
        <begin position="168"/>
        <end position="190"/>
    </location>
</feature>
<comment type="subcellular location">
    <subcellularLocation>
        <location evidence="1 9">Cell membrane</location>
        <topology evidence="1 9">Multi-pass membrane protein</topology>
    </subcellularLocation>
</comment>
<organism evidence="10 11">
    <name type="scientific">Pseudoduganella guangdongensis</name>
    <dbReference type="NCBI Taxonomy" id="2692179"/>
    <lineage>
        <taxon>Bacteria</taxon>
        <taxon>Pseudomonadati</taxon>
        <taxon>Pseudomonadota</taxon>
        <taxon>Betaproteobacteria</taxon>
        <taxon>Burkholderiales</taxon>
        <taxon>Oxalobacteraceae</taxon>
        <taxon>Telluria group</taxon>
        <taxon>Pseudoduganella</taxon>
    </lineage>
</organism>
<dbReference type="Proteomes" id="UP000448575">
    <property type="component" value="Unassembled WGS sequence"/>
</dbReference>
<keyword evidence="8 9" id="KW-0472">Membrane</keyword>
<dbReference type="HAMAP" id="MF_00024">
    <property type="entry name" value="CobD_CbiB"/>
    <property type="match status" value="1"/>
</dbReference>
<evidence type="ECO:0000256" key="6">
    <source>
        <dbReference type="ARBA" id="ARBA00022692"/>
    </source>
</evidence>
<evidence type="ECO:0000256" key="2">
    <source>
        <dbReference type="ARBA" id="ARBA00004953"/>
    </source>
</evidence>
<keyword evidence="4 9" id="KW-1003">Cell membrane</keyword>
<accession>A0A6N9HQ21</accession>
<dbReference type="Pfam" id="PF03186">
    <property type="entry name" value="CobD_Cbib"/>
    <property type="match status" value="1"/>
</dbReference>
<comment type="function">
    <text evidence="9">Converts cobyric acid to cobinamide by the addition of aminopropanol on the F carboxylic group.</text>
</comment>
<dbReference type="GO" id="GO:0048472">
    <property type="term" value="F:threonine-phosphate decarboxylase activity"/>
    <property type="evidence" value="ECO:0007669"/>
    <property type="project" value="InterPro"/>
</dbReference>
<proteinExistence type="inferred from homology"/>
<evidence type="ECO:0000256" key="5">
    <source>
        <dbReference type="ARBA" id="ARBA00022573"/>
    </source>
</evidence>
<comment type="caution">
    <text evidence="10">The sequence shown here is derived from an EMBL/GenBank/DDBJ whole genome shotgun (WGS) entry which is preliminary data.</text>
</comment>
<evidence type="ECO:0000256" key="8">
    <source>
        <dbReference type="ARBA" id="ARBA00023136"/>
    </source>
</evidence>